<dbReference type="Pfam" id="PF13175">
    <property type="entry name" value="AAA_15"/>
    <property type="match status" value="1"/>
</dbReference>
<dbReference type="InterPro" id="IPR041685">
    <property type="entry name" value="AAA_GajA/Old/RecF-like"/>
</dbReference>
<dbReference type="SUPFAM" id="SSF52540">
    <property type="entry name" value="P-loop containing nucleoside triphosphate hydrolases"/>
    <property type="match status" value="1"/>
</dbReference>
<dbReference type="EMBL" id="CP041614">
    <property type="protein sequence ID" value="QDO84497.1"/>
    <property type="molecule type" value="Genomic_DNA"/>
</dbReference>
<sequence>MESIKIEGLKSLKNSGFVDIKPLTLLLGENSSGKSTFLRTFPLLRQSTESYTRGPLLWYGSYVDFGSFDDAVSNFSDDKSISFTFKVKSKSILKVTPKSFASKAGIFTGDIEATLTVVNDGKNGQTRVRAVKIRHNKNEIEVSYGKGHKIISVISNGVNLTDSFGSVTIMPEKNKLSLFPHIKFSNERSSYTGKSDYQNDSIIELINNCISEYAHGKSNLTNLSQKILKQQTMPLSDFIETFSEISPTNTWKKKTSGLHKNLNNIERIHAAIYASRAPWFLLY</sequence>
<protein>
    <recommendedName>
        <fullName evidence="1">Endonuclease GajA/Old nuclease/RecF-like AAA domain-containing protein</fullName>
    </recommendedName>
</protein>
<reference evidence="2 3" key="1">
    <citation type="submission" date="2019-07" db="EMBL/GenBank/DDBJ databases">
        <title>Shewanella sp. YLB-06 whole genomic sequence.</title>
        <authorList>
            <person name="Yu L."/>
        </authorList>
    </citation>
    <scope>NUCLEOTIDE SEQUENCE [LARGE SCALE GENOMIC DNA]</scope>
    <source>
        <strain evidence="2 3">YLB-06</strain>
    </source>
</reference>
<feature type="domain" description="Endonuclease GajA/Old nuclease/RecF-like AAA" evidence="1">
    <location>
        <begin position="2"/>
        <end position="268"/>
    </location>
</feature>
<dbReference type="Proteomes" id="UP000315947">
    <property type="component" value="Chromosome"/>
</dbReference>
<dbReference type="Gene3D" id="3.40.50.300">
    <property type="entry name" value="P-loop containing nucleotide triphosphate hydrolases"/>
    <property type="match status" value="1"/>
</dbReference>
<keyword evidence="3" id="KW-1185">Reference proteome</keyword>
<proteinExistence type="predicted"/>
<gene>
    <name evidence="2" type="ORF">FM037_16405</name>
</gene>
<name>A0ABX5X1B1_9GAMM</name>
<dbReference type="InterPro" id="IPR027417">
    <property type="entry name" value="P-loop_NTPase"/>
</dbReference>
<evidence type="ECO:0000313" key="3">
    <source>
        <dbReference type="Proteomes" id="UP000315947"/>
    </source>
</evidence>
<accession>A0ABX5X1B1</accession>
<evidence type="ECO:0000259" key="1">
    <source>
        <dbReference type="Pfam" id="PF13175"/>
    </source>
</evidence>
<organism evidence="2 3">
    <name type="scientific">Shewanella psychropiezotolerans</name>
    <dbReference type="NCBI Taxonomy" id="2593655"/>
    <lineage>
        <taxon>Bacteria</taxon>
        <taxon>Pseudomonadati</taxon>
        <taxon>Pseudomonadota</taxon>
        <taxon>Gammaproteobacteria</taxon>
        <taxon>Alteromonadales</taxon>
        <taxon>Shewanellaceae</taxon>
        <taxon>Shewanella</taxon>
    </lineage>
</organism>
<dbReference type="RefSeq" id="WP_144046853.1">
    <property type="nucleotide sequence ID" value="NZ_CP041614.1"/>
</dbReference>
<evidence type="ECO:0000313" key="2">
    <source>
        <dbReference type="EMBL" id="QDO84497.1"/>
    </source>
</evidence>